<sequence length="111" mass="13074">MNKIQGDAFAIRNDYALDIDFYEEPPVYQISPTHFVKSNLLGSQAPNYTPPKIILNLWKKYDKILNDLYGEGIFVDDMVYNNYKTKSEQQNKKVALKLKENEQLWNNNKRL</sequence>
<dbReference type="AlphaFoldDB" id="A0AAE2EHD4"/>
<proteinExistence type="predicted"/>
<name>A0AAE2EHD4_MYCMY</name>
<dbReference type="EC" id="3.6.3.-" evidence="1"/>
<organism evidence="1 2">
    <name type="scientific">Mycoplasma mycoides subsp. mycoides</name>
    <dbReference type="NCBI Taxonomy" id="2103"/>
    <lineage>
        <taxon>Bacteria</taxon>
        <taxon>Bacillati</taxon>
        <taxon>Mycoplasmatota</taxon>
        <taxon>Mollicutes</taxon>
        <taxon>Mycoplasmataceae</taxon>
        <taxon>Mycoplasma</taxon>
    </lineage>
</organism>
<gene>
    <name evidence="1" type="primary">oppD</name>
    <name evidence="1" type="ORF">TS59_1086</name>
</gene>
<evidence type="ECO:0000313" key="1">
    <source>
        <dbReference type="EMBL" id="KJQ45683.1"/>
    </source>
</evidence>
<protein>
    <submittedName>
        <fullName evidence="1">Oligopeptide ABC superfamily ATP binding cassette transporter, ABC domain protein</fullName>
        <ecNumber evidence="1">3.6.3.-</ecNumber>
    </submittedName>
</protein>
<keyword evidence="1" id="KW-0378">Hydrolase</keyword>
<reference evidence="1 2" key="1">
    <citation type="submission" date="2015-02" db="EMBL/GenBank/DDBJ databases">
        <title>Mycoplasma mycoides subsp. mycoides strain:B237 Genome sequencing.</title>
        <authorList>
            <person name="Fischer A."/>
            <person name="Santana-Cruz I."/>
            <person name="Schieck E."/>
            <person name="Gourle H."/>
            <person name="Lambert M."/>
            <person name="Nadendla S."/>
            <person name="Miller R.A."/>
            <person name="Weber J."/>
            <person name="Bongcam-Rudloff E."/>
            <person name="Vashee S."/>
            <person name="Frey J."/>
            <person name="Jores J."/>
        </authorList>
    </citation>
    <scope>NUCLEOTIDE SEQUENCE [LARGE SCALE GENOMIC DNA]</scope>
    <source>
        <strain evidence="1 2">B237</strain>
    </source>
</reference>
<dbReference type="EMBL" id="LAEW01000001">
    <property type="protein sequence ID" value="KJQ45683.1"/>
    <property type="molecule type" value="Genomic_DNA"/>
</dbReference>
<evidence type="ECO:0000313" key="2">
    <source>
        <dbReference type="Proteomes" id="UP000033624"/>
    </source>
</evidence>
<comment type="caution">
    <text evidence="1">The sequence shown here is derived from an EMBL/GenBank/DDBJ whole genome shotgun (WGS) entry which is preliminary data.</text>
</comment>
<accession>A0AAE2EHD4</accession>
<dbReference type="Proteomes" id="UP000033624">
    <property type="component" value="Unassembled WGS sequence"/>
</dbReference>
<dbReference type="GO" id="GO:0016787">
    <property type="term" value="F:hydrolase activity"/>
    <property type="evidence" value="ECO:0007669"/>
    <property type="project" value="UniProtKB-KW"/>
</dbReference>